<reference evidence="2" key="2">
    <citation type="submission" date="2019-10" db="EMBL/GenBank/DDBJ databases">
        <authorList>
            <consortium name="NCBI Pathogen Detection Project"/>
        </authorList>
    </citation>
    <scope>NUCLEOTIDE SEQUENCE</scope>
    <source>
        <strain evidence="2">Salmonella enterica</strain>
    </source>
</reference>
<reference evidence="2" key="1">
    <citation type="journal article" date="2018" name="Genome Biol.">
        <title>SKESA: strategic k-mer extension for scrupulous assemblies.</title>
        <authorList>
            <person name="Souvorov A."/>
            <person name="Agarwala R."/>
            <person name="Lipman D.J."/>
        </authorList>
    </citation>
    <scope>NUCLEOTIDE SEQUENCE</scope>
    <source>
        <strain evidence="2">Salmonella enterica</strain>
    </source>
</reference>
<gene>
    <name evidence="2" type="ORF">GB037_23675</name>
</gene>
<organism evidence="2">
    <name type="scientific">Salmonella enterica I</name>
    <dbReference type="NCBI Taxonomy" id="59201"/>
    <lineage>
        <taxon>Bacteria</taxon>
        <taxon>Pseudomonadati</taxon>
        <taxon>Pseudomonadota</taxon>
        <taxon>Gammaproteobacteria</taxon>
        <taxon>Enterobacterales</taxon>
        <taxon>Enterobacteriaceae</taxon>
        <taxon>Salmonella</taxon>
    </lineage>
</organism>
<feature type="compositionally biased region" description="Basic and acidic residues" evidence="1">
    <location>
        <begin position="1"/>
        <end position="18"/>
    </location>
</feature>
<sequence>MAEAAKKTSQKRDEKKDSTSASSMEFLSSRQSKDIYLGLCGYVGCGMRTINEIAEEISKEWDYNVVHIRISALLESSIYFEPAALTASKSTQVNRHLKLQDIANRLRKYYNRNELLAEAAIAAIASEKKNIDYTNEDYKGTVFIIDQFKRPEEVELFRVIYQHNFYLLGILRDLDYRIP</sequence>
<dbReference type="Gene3D" id="3.40.50.300">
    <property type="entry name" value="P-loop containing nucleotide triphosphate hydrolases"/>
    <property type="match status" value="1"/>
</dbReference>
<dbReference type="AlphaFoldDB" id="A0A6X8KYB1"/>
<evidence type="ECO:0000256" key="1">
    <source>
        <dbReference type="SAM" id="MobiDB-lite"/>
    </source>
</evidence>
<feature type="region of interest" description="Disordered" evidence="1">
    <location>
        <begin position="1"/>
        <end position="25"/>
    </location>
</feature>
<comment type="caution">
    <text evidence="2">The sequence shown here is derived from an EMBL/GenBank/DDBJ whole genome shotgun (WGS) entry which is preliminary data.</text>
</comment>
<accession>A0A6X8KYB1</accession>
<proteinExistence type="predicted"/>
<name>A0A6X8KYB1_SALET</name>
<dbReference type="EMBL" id="DAAFYI010000157">
    <property type="protein sequence ID" value="HAB2011795.1"/>
    <property type="molecule type" value="Genomic_DNA"/>
</dbReference>
<feature type="non-terminal residue" evidence="2">
    <location>
        <position position="179"/>
    </location>
</feature>
<protein>
    <submittedName>
        <fullName evidence="2">Cytidine deaminase</fullName>
    </submittedName>
</protein>
<dbReference type="InterPro" id="IPR027417">
    <property type="entry name" value="P-loop_NTPase"/>
</dbReference>
<evidence type="ECO:0000313" key="2">
    <source>
        <dbReference type="EMBL" id="HAB2011795.1"/>
    </source>
</evidence>